<dbReference type="AlphaFoldDB" id="A0A1I2HXS6"/>
<dbReference type="EMBL" id="FOOC01000002">
    <property type="protein sequence ID" value="SFF34682.1"/>
    <property type="molecule type" value="Genomic_DNA"/>
</dbReference>
<keyword evidence="1" id="KW-0472">Membrane</keyword>
<feature type="transmembrane region" description="Helical" evidence="1">
    <location>
        <begin position="84"/>
        <end position="102"/>
    </location>
</feature>
<dbReference type="STRING" id="1076937.SAMN04488120_102333"/>
<protein>
    <recommendedName>
        <fullName evidence="4">Sulphur transport domain-containing protein</fullName>
    </recommendedName>
</protein>
<dbReference type="OrthoDB" id="9790409at2"/>
<evidence type="ECO:0000256" key="1">
    <source>
        <dbReference type="SAM" id="Phobius"/>
    </source>
</evidence>
<evidence type="ECO:0008006" key="4">
    <source>
        <dbReference type="Google" id="ProtNLM"/>
    </source>
</evidence>
<dbReference type="InterPro" id="IPR046513">
    <property type="entry name" value="DUF6691"/>
</dbReference>
<keyword evidence="1" id="KW-1133">Transmembrane helix</keyword>
<keyword evidence="3" id="KW-1185">Reference proteome</keyword>
<gene>
    <name evidence="2" type="ORF">SAMN04488120_102333</name>
</gene>
<evidence type="ECO:0000313" key="2">
    <source>
        <dbReference type="EMBL" id="SFF34682.1"/>
    </source>
</evidence>
<name>A0A1I2HXS6_9GAMM</name>
<organism evidence="2 3">
    <name type="scientific">Fontimonas thermophila</name>
    <dbReference type="NCBI Taxonomy" id="1076937"/>
    <lineage>
        <taxon>Bacteria</taxon>
        <taxon>Pseudomonadati</taxon>
        <taxon>Pseudomonadota</taxon>
        <taxon>Gammaproteobacteria</taxon>
        <taxon>Nevskiales</taxon>
        <taxon>Nevskiaceae</taxon>
        <taxon>Fontimonas</taxon>
    </lineage>
</organism>
<sequence>MKGRDALALSSGILFGIGLALSGMTNPNKVKNFLDFSGTWDPSLAFVMGGALLVATVGFRVVLRRPQPLYAPKFQLPTATDLDARLIAGSMIFGIGWGLSGYCPGPVVTSLSTFSTGAVAVFAALAAGMLAHDLTLGHARRNKTETRDSTASS</sequence>
<feature type="transmembrane region" description="Helical" evidence="1">
    <location>
        <begin position="44"/>
        <end position="63"/>
    </location>
</feature>
<dbReference type="Proteomes" id="UP000199771">
    <property type="component" value="Unassembled WGS sequence"/>
</dbReference>
<accession>A0A1I2HXS6</accession>
<feature type="transmembrane region" description="Helical" evidence="1">
    <location>
        <begin position="108"/>
        <end position="131"/>
    </location>
</feature>
<reference evidence="2 3" key="1">
    <citation type="submission" date="2016-10" db="EMBL/GenBank/DDBJ databases">
        <authorList>
            <person name="de Groot N.N."/>
        </authorList>
    </citation>
    <scope>NUCLEOTIDE SEQUENCE [LARGE SCALE GENOMIC DNA]</scope>
    <source>
        <strain evidence="2 3">DSM 23609</strain>
    </source>
</reference>
<proteinExistence type="predicted"/>
<evidence type="ECO:0000313" key="3">
    <source>
        <dbReference type="Proteomes" id="UP000199771"/>
    </source>
</evidence>
<dbReference type="Pfam" id="PF20398">
    <property type="entry name" value="DUF6691"/>
    <property type="match status" value="1"/>
</dbReference>
<keyword evidence="1" id="KW-0812">Transmembrane</keyword>